<dbReference type="InterPro" id="IPR045851">
    <property type="entry name" value="AMP-bd_C_sf"/>
</dbReference>
<dbReference type="KEGG" id="vbo:CKY39_21660"/>
<dbReference type="AlphaFoldDB" id="A0A250DMQ2"/>
<dbReference type="Gene3D" id="3.40.50.12780">
    <property type="entry name" value="N-terminal domain of ligase-like"/>
    <property type="match status" value="1"/>
</dbReference>
<dbReference type="PANTHER" id="PTHR43201">
    <property type="entry name" value="ACYL-COA SYNTHETASE"/>
    <property type="match status" value="1"/>
</dbReference>
<feature type="domain" description="AMP-dependent synthetase/ligase" evidence="3">
    <location>
        <begin position="51"/>
        <end position="366"/>
    </location>
</feature>
<dbReference type="Gene3D" id="3.30.300.30">
    <property type="match status" value="1"/>
</dbReference>
<keyword evidence="2" id="KW-0436">Ligase</keyword>
<dbReference type="PROSITE" id="PS00455">
    <property type="entry name" value="AMP_BINDING"/>
    <property type="match status" value="1"/>
</dbReference>
<dbReference type="GO" id="GO:0006631">
    <property type="term" value="P:fatty acid metabolic process"/>
    <property type="evidence" value="ECO:0007669"/>
    <property type="project" value="TreeGrafter"/>
</dbReference>
<evidence type="ECO:0000313" key="5">
    <source>
        <dbReference type="Proteomes" id="UP000217154"/>
    </source>
</evidence>
<proteinExistence type="inferred from homology"/>
<dbReference type="Proteomes" id="UP000217154">
    <property type="component" value="Chromosome"/>
</dbReference>
<protein>
    <recommendedName>
        <fullName evidence="3">AMP-dependent synthetase/ligase domain-containing protein</fullName>
    </recommendedName>
</protein>
<accession>A0A250DMQ2</accession>
<name>A0A250DMQ2_9BURK</name>
<comment type="similarity">
    <text evidence="1">Belongs to the ATP-dependent AMP-binding enzyme family.</text>
</comment>
<evidence type="ECO:0000313" key="4">
    <source>
        <dbReference type="EMBL" id="ATA55542.1"/>
    </source>
</evidence>
<dbReference type="RefSeq" id="WP_095745895.1">
    <property type="nucleotide sequence ID" value="NZ_CP023284.1"/>
</dbReference>
<reference evidence="4 5" key="1">
    <citation type="submission" date="2017-09" db="EMBL/GenBank/DDBJ databases">
        <title>The diverse metabolic capabilities of V. boronicumulans make it an excellent choice for continued studies on novel biodegradation.</title>
        <authorList>
            <person name="Sun S."/>
        </authorList>
    </citation>
    <scope>NUCLEOTIDE SEQUENCE [LARGE SCALE GENOMIC DNA]</scope>
    <source>
        <strain evidence="4 5">J1</strain>
    </source>
</reference>
<evidence type="ECO:0000256" key="2">
    <source>
        <dbReference type="ARBA" id="ARBA00022598"/>
    </source>
</evidence>
<sequence length="509" mass="56048">MLNQNIRNLALLIQDAVRRSPEAVFGTDKVSAPMADAFQTAQTLCASMSGAILKGQTVAFVGVTSEHYLIFWMACQLHGVRTALINPHYPQDLIREMLLDLNPDAVAFFDDTYRAPTHPNWASIDARNAWSGHLAVKSAEVPRSGKSHVPVEGDALLTGLACDGSEIACYMHTSGTSGRPKFCALSHSYFIRLGRFIADSLGYVRNDVVFAPMPMFHINPLGYGVVAAWTAGAGVLGTQRFAAQNFWSTVKQIGATALVLHVTPLQMLMKEADVDASAGHQVRVVFGAISEFLGMFGIPIGITAYGSTEAGGLCHTWHVRAGDRSLAEEGPTHYAGRVRFDAEFKISEEGEIHVRAREADTLFSGYLRDGTLDPSTDADSWFHTGDRGRVDHLGNLVFIERMSESVRVNGEYVPIDFVERSLEKEAELSEFAIWSRADAVSGQRVVLWIADPRIDLEKTLAAIQRLPSIMRPVEIIQIASLPRDTGVNKVQRRRLHDEHALWRHEVSAQ</sequence>
<dbReference type="InterPro" id="IPR020845">
    <property type="entry name" value="AMP-binding_CS"/>
</dbReference>
<evidence type="ECO:0000256" key="1">
    <source>
        <dbReference type="ARBA" id="ARBA00006432"/>
    </source>
</evidence>
<dbReference type="EMBL" id="CP023284">
    <property type="protein sequence ID" value="ATA55542.1"/>
    <property type="molecule type" value="Genomic_DNA"/>
</dbReference>
<gene>
    <name evidence="4" type="ORF">CKY39_21660</name>
</gene>
<organism evidence="4 5">
    <name type="scientific">Variovorax boronicumulans</name>
    <dbReference type="NCBI Taxonomy" id="436515"/>
    <lineage>
        <taxon>Bacteria</taxon>
        <taxon>Pseudomonadati</taxon>
        <taxon>Pseudomonadota</taxon>
        <taxon>Betaproteobacteria</taxon>
        <taxon>Burkholderiales</taxon>
        <taxon>Comamonadaceae</taxon>
        <taxon>Variovorax</taxon>
    </lineage>
</organism>
<evidence type="ECO:0000259" key="3">
    <source>
        <dbReference type="Pfam" id="PF00501"/>
    </source>
</evidence>
<dbReference type="InterPro" id="IPR042099">
    <property type="entry name" value="ANL_N_sf"/>
</dbReference>
<dbReference type="InterPro" id="IPR000873">
    <property type="entry name" value="AMP-dep_synth/lig_dom"/>
</dbReference>
<dbReference type="GO" id="GO:0031956">
    <property type="term" value="F:medium-chain fatty acid-CoA ligase activity"/>
    <property type="evidence" value="ECO:0007669"/>
    <property type="project" value="TreeGrafter"/>
</dbReference>
<dbReference type="PANTHER" id="PTHR43201:SF5">
    <property type="entry name" value="MEDIUM-CHAIN ACYL-COA LIGASE ACSF2, MITOCHONDRIAL"/>
    <property type="match status" value="1"/>
</dbReference>
<dbReference type="Pfam" id="PF00501">
    <property type="entry name" value="AMP-binding"/>
    <property type="match status" value="1"/>
</dbReference>
<dbReference type="SUPFAM" id="SSF56801">
    <property type="entry name" value="Acetyl-CoA synthetase-like"/>
    <property type="match status" value="1"/>
</dbReference>